<dbReference type="Proteomes" id="UP000565441">
    <property type="component" value="Unassembled WGS sequence"/>
</dbReference>
<dbReference type="InterPro" id="IPR053020">
    <property type="entry name" value="Smr_domain_protein"/>
</dbReference>
<dbReference type="PANTHER" id="PTHR47417:SF1">
    <property type="entry name" value="SMR DOMAIN-CONTAINING PROTEIN YPL199C"/>
    <property type="match status" value="1"/>
</dbReference>
<name>A0A8H5HC73_9AGAR</name>
<comment type="caution">
    <text evidence="4">The sequence shown here is derived from an EMBL/GenBank/DDBJ whole genome shotgun (WGS) entry which is preliminary data.</text>
</comment>
<dbReference type="PANTHER" id="PTHR47417">
    <property type="entry name" value="SMR DOMAIN-CONTAINING PROTEIN YPL199C"/>
    <property type="match status" value="1"/>
</dbReference>
<feature type="compositionally biased region" description="Pro residues" evidence="2">
    <location>
        <begin position="168"/>
        <end position="180"/>
    </location>
</feature>
<dbReference type="Pfam" id="PF01713">
    <property type="entry name" value="Smr"/>
    <property type="match status" value="1"/>
</dbReference>
<dbReference type="SMART" id="SM00463">
    <property type="entry name" value="SMR"/>
    <property type="match status" value="1"/>
</dbReference>
<evidence type="ECO:0000256" key="1">
    <source>
        <dbReference type="SAM" id="Coils"/>
    </source>
</evidence>
<dbReference type="InterPro" id="IPR036063">
    <property type="entry name" value="Smr_dom_sf"/>
</dbReference>
<feature type="domain" description="Smr" evidence="3">
    <location>
        <begin position="587"/>
        <end position="663"/>
    </location>
</feature>
<evidence type="ECO:0000256" key="2">
    <source>
        <dbReference type="SAM" id="MobiDB-lite"/>
    </source>
</evidence>
<dbReference type="OrthoDB" id="3231855at2759"/>
<keyword evidence="5" id="KW-1185">Reference proteome</keyword>
<proteinExistence type="predicted"/>
<feature type="compositionally biased region" description="Basic and acidic residues" evidence="2">
    <location>
        <begin position="463"/>
        <end position="472"/>
    </location>
</feature>
<dbReference type="AlphaFoldDB" id="A0A8H5HC73"/>
<dbReference type="InterPro" id="IPR002625">
    <property type="entry name" value="Smr_dom"/>
</dbReference>
<dbReference type="PROSITE" id="PS50828">
    <property type="entry name" value="SMR"/>
    <property type="match status" value="1"/>
</dbReference>
<feature type="compositionally biased region" description="Polar residues" evidence="2">
    <location>
        <begin position="433"/>
        <end position="445"/>
    </location>
</feature>
<accession>A0A8H5HC73</accession>
<feature type="region of interest" description="Disordered" evidence="2">
    <location>
        <begin position="403"/>
        <end position="485"/>
    </location>
</feature>
<dbReference type="Gene3D" id="3.30.1370.110">
    <property type="match status" value="1"/>
</dbReference>
<gene>
    <name evidence="4" type="ORF">D9615_004655</name>
</gene>
<organism evidence="4 5">
    <name type="scientific">Tricholomella constricta</name>
    <dbReference type="NCBI Taxonomy" id="117010"/>
    <lineage>
        <taxon>Eukaryota</taxon>
        <taxon>Fungi</taxon>
        <taxon>Dikarya</taxon>
        <taxon>Basidiomycota</taxon>
        <taxon>Agaricomycotina</taxon>
        <taxon>Agaricomycetes</taxon>
        <taxon>Agaricomycetidae</taxon>
        <taxon>Agaricales</taxon>
        <taxon>Tricholomatineae</taxon>
        <taxon>Lyophyllaceae</taxon>
        <taxon>Tricholomella</taxon>
    </lineage>
</organism>
<feature type="region of interest" description="Disordered" evidence="2">
    <location>
        <begin position="92"/>
        <end position="215"/>
    </location>
</feature>
<feature type="coiled-coil region" evidence="1">
    <location>
        <begin position="509"/>
        <end position="543"/>
    </location>
</feature>
<protein>
    <recommendedName>
        <fullName evidence="3">Smr domain-containing protein</fullName>
    </recommendedName>
</protein>
<evidence type="ECO:0000313" key="5">
    <source>
        <dbReference type="Proteomes" id="UP000565441"/>
    </source>
</evidence>
<reference evidence="4 5" key="1">
    <citation type="journal article" date="2020" name="ISME J.">
        <title>Uncovering the hidden diversity of litter-decomposition mechanisms in mushroom-forming fungi.</title>
        <authorList>
            <person name="Floudas D."/>
            <person name="Bentzer J."/>
            <person name="Ahren D."/>
            <person name="Johansson T."/>
            <person name="Persson P."/>
            <person name="Tunlid A."/>
        </authorList>
    </citation>
    <scope>NUCLEOTIDE SEQUENCE [LARGE SCALE GENOMIC DNA]</scope>
    <source>
        <strain evidence="4 5">CBS 661.87</strain>
    </source>
</reference>
<evidence type="ECO:0000259" key="3">
    <source>
        <dbReference type="PROSITE" id="PS50828"/>
    </source>
</evidence>
<feature type="compositionally biased region" description="Basic and acidic residues" evidence="2">
    <location>
        <begin position="186"/>
        <end position="202"/>
    </location>
</feature>
<evidence type="ECO:0000313" key="4">
    <source>
        <dbReference type="EMBL" id="KAF5380569.1"/>
    </source>
</evidence>
<keyword evidence="1" id="KW-0175">Coiled coil</keyword>
<dbReference type="EMBL" id="JAACJP010000013">
    <property type="protein sequence ID" value="KAF5380569.1"/>
    <property type="molecule type" value="Genomic_DNA"/>
</dbReference>
<sequence>MDVLFSIVTGLGLRIFLDGLQEPLGRLGPVLLGLWEGAAVHQLSITSSFDHYLAYALRVAIDLYFTANFQRTFVVLLWTLLGVLAFETVNPSRRPRERRRRSSRSVPTPESQPTPRSLLSTSTPVVRPSRPPTPPSFFLEGESETNSNSPNFRYLPSAFPDGKADSDSPPPKPVLLPTPPATLVSDGRDVRGGPASEHRLSTIEEQSSGEEGSTPEYFGVPGGHIGFTRTLAPYAPSAATTAPPLPVPNSTIRYIQTSVSRASPAAELELDAREEDTYPPSVAPLPVPNPGTMFVREDHRPGTPSDGGDPLQTPLAARWELTDNDDGLTTPPGHARELSPLVMERNLFPAFGSVLEAGPSEALAMSTSATEPAVIITTTTVASVATVAGSSSAQGQAALQAVEYSSTPVAPDAPPDPDPDLATLKPDPEQESKSSYPTPDASPTTERIRDQQQQHDPGSEQQQPDHDHDHGQRQQQQQQQRDEQPDLNNFEAETETETDATSVISPLPARAMYARAEALRTQARAAEAERARLAARLNQAASEERVRDVLFLKEDIRMEDAKATKLHERAARRFIVARNASKDPQTVDVHGLRKAEAIRITEKALRDALTQGHPFVRVIVGKGLHSANGVPVLKEAVMKTMFGYKIPCRVDPRNAGVLILTLPSS</sequence>
<feature type="compositionally biased region" description="Basic residues" evidence="2">
    <location>
        <begin position="93"/>
        <end position="103"/>
    </location>
</feature>
<dbReference type="SUPFAM" id="SSF160443">
    <property type="entry name" value="SMR domain-like"/>
    <property type="match status" value="1"/>
</dbReference>